<proteinExistence type="inferred from homology"/>
<dbReference type="AlphaFoldDB" id="A0A0D0J2C1"/>
<comment type="caution">
    <text evidence="3">The sequence shown here is derived from an EMBL/GenBank/DDBJ whole genome shotgun (WGS) entry which is preliminary data.</text>
</comment>
<keyword evidence="1" id="KW-1029">Fimbrium biogenesis</keyword>
<keyword evidence="2" id="KW-0732">Signal</keyword>
<reference evidence="3 4" key="1">
    <citation type="submission" date="2014-12" db="EMBL/GenBank/DDBJ databases">
        <title>16Stimator: statistical estimation of ribosomal gene copy numbers from draft genome assemblies.</title>
        <authorList>
            <person name="Perisin M.A."/>
            <person name="Vetter M."/>
            <person name="Gilbert J.A."/>
            <person name="Bergelson J."/>
        </authorList>
    </citation>
    <scope>NUCLEOTIDE SEQUENCE [LARGE SCALE GENOMIC DNA]</scope>
    <source>
        <strain evidence="3 4">MEJ076</strain>
    </source>
</reference>
<dbReference type="PANTHER" id="PTHR30451">
    <property type="entry name" value="OUTER MEMBRANE USHER PROTEIN"/>
    <property type="match status" value="1"/>
</dbReference>
<dbReference type="GO" id="GO:0009297">
    <property type="term" value="P:pilus assembly"/>
    <property type="evidence" value="ECO:0007669"/>
    <property type="project" value="InterPro"/>
</dbReference>
<dbReference type="PANTHER" id="PTHR30451:SF5">
    <property type="entry name" value="SLR0019 PROTEIN"/>
    <property type="match status" value="1"/>
</dbReference>
<keyword evidence="1" id="KW-0813">Transport</keyword>
<protein>
    <recommendedName>
        <fullName evidence="5">Fimbrial biogenesis outer membrane usher protein</fullName>
    </recommendedName>
</protein>
<feature type="signal peptide" evidence="2">
    <location>
        <begin position="1"/>
        <end position="30"/>
    </location>
</feature>
<dbReference type="PROSITE" id="PS01151">
    <property type="entry name" value="FIMBRIAL_USHER"/>
    <property type="match status" value="1"/>
</dbReference>
<dbReference type="Gene3D" id="2.60.40.2610">
    <property type="entry name" value="Outer membrane usher protein FimD, plug domain"/>
    <property type="match status" value="1"/>
</dbReference>
<keyword evidence="1" id="KW-0472">Membrane</keyword>
<keyword evidence="1" id="KW-0812">Transmembrane</keyword>
<gene>
    <name evidence="3" type="ORF">RU07_18680</name>
</gene>
<name>A0A0D0J2C1_AGRTU</name>
<evidence type="ECO:0000256" key="1">
    <source>
        <dbReference type="RuleBase" id="RU003884"/>
    </source>
</evidence>
<comment type="similarity">
    <text evidence="1">Belongs to the fimbrial export usher family.</text>
</comment>
<feature type="chain" id="PRO_5002230294" description="Fimbrial biogenesis outer membrane usher protein" evidence="2">
    <location>
        <begin position="31"/>
        <end position="806"/>
    </location>
</feature>
<evidence type="ECO:0000313" key="3">
    <source>
        <dbReference type="EMBL" id="KIP99638.1"/>
    </source>
</evidence>
<dbReference type="GO" id="GO:0015473">
    <property type="term" value="F:fimbrial usher porin activity"/>
    <property type="evidence" value="ECO:0007669"/>
    <property type="project" value="InterPro"/>
</dbReference>
<accession>A0A0D0J2C1</accession>
<dbReference type="OrthoDB" id="8587at2"/>
<dbReference type="InterPro" id="IPR018030">
    <property type="entry name" value="Fimbrial_membr_usher_CS"/>
</dbReference>
<dbReference type="GO" id="GO:0009279">
    <property type="term" value="C:cell outer membrane"/>
    <property type="evidence" value="ECO:0007669"/>
    <property type="project" value="UniProtKB-SubCell"/>
</dbReference>
<organism evidence="3 4">
    <name type="scientific">Agrobacterium tumefaciens</name>
    <dbReference type="NCBI Taxonomy" id="358"/>
    <lineage>
        <taxon>Bacteria</taxon>
        <taxon>Pseudomonadati</taxon>
        <taxon>Pseudomonadota</taxon>
        <taxon>Alphaproteobacteria</taxon>
        <taxon>Hyphomicrobiales</taxon>
        <taxon>Rhizobiaceae</taxon>
        <taxon>Rhizobium/Agrobacterium group</taxon>
        <taxon>Agrobacterium</taxon>
        <taxon>Agrobacterium tumefaciens complex</taxon>
    </lineage>
</organism>
<dbReference type="Pfam" id="PF00577">
    <property type="entry name" value="Usher"/>
    <property type="match status" value="1"/>
</dbReference>
<dbReference type="EMBL" id="JXQV01000026">
    <property type="protein sequence ID" value="KIP99638.1"/>
    <property type="molecule type" value="Genomic_DNA"/>
</dbReference>
<comment type="subcellular location">
    <subcellularLocation>
        <location evidence="1">Cell outer membrane</location>
        <topology evidence="1">Multi-pass membrane protein</topology>
    </subcellularLocation>
</comment>
<dbReference type="InterPro" id="IPR000015">
    <property type="entry name" value="Fimb_usher"/>
</dbReference>
<evidence type="ECO:0008006" key="5">
    <source>
        <dbReference type="Google" id="ProtNLM"/>
    </source>
</evidence>
<dbReference type="Proteomes" id="UP000035017">
    <property type="component" value="Unassembled WGS sequence"/>
</dbReference>
<evidence type="ECO:0000256" key="2">
    <source>
        <dbReference type="SAM" id="SignalP"/>
    </source>
</evidence>
<evidence type="ECO:0000313" key="4">
    <source>
        <dbReference type="Proteomes" id="UP000035017"/>
    </source>
</evidence>
<keyword evidence="1" id="KW-0998">Cell outer membrane</keyword>
<dbReference type="Gene3D" id="2.60.40.3110">
    <property type="match status" value="1"/>
</dbReference>
<dbReference type="InterPro" id="IPR042186">
    <property type="entry name" value="FimD_plug_dom"/>
</dbReference>
<sequence length="806" mass="85767">MPRRNSKAASVRLASTVGLVLLSFSGQGFGHDNTTSIPSVTTRETQRDLQLEVFVNGTSTGLIAALRQGPDGRLTIEPEQLRNCGLSPADDALVGDGWVDVSKLPGVSFEYDEANQTIAFTAALTSLAAHKIRSGAQAEKENPIAAVSNTGGLINFSVYASSESQEFRDPWSFSGASGSFEGRLFSPLGLVTSSQIVSLSPNELYTAARLDTAWSYNNPDNMMSYRIGDTITGGLNWTRPVRLAGVQIQRNFGLRPDLVTMPLPELSGTAAVPSTVDIYVDNARRLSQEVPAGPFSISDVPVFTGNATARLVVRDGLGRETITETPLYASSSLLAEGLFDYSVEMGYARRAFGIESFSYDERLMGTATGRYGVADWLTLESHGEAGSGFWNAGFGSTIGLGSFGIGTASGAISQDKGTGFLASASLETEFWGMQWRVSTQRTFGDYSDIATVTANPSGRPSQTSLRGAAPPRALDQISVSMPLGFDPTTLNLNFTQIETVDQERSRIVGVTASRSMGERGNAFISAYADLEQKDAFGIFAGISWSFGNGTTASSGVTHDANGSSLVSEFGSRRQLTEGDLDVRLSDTEGAKRSRAASAAYRGSTGRIEGRIEQVEKAIYAHAQVDGSLVIAGGDIFLSDTIDDAFAIIDTGAPQVGIEFENRPIGKTNRNGKLLVSDLRSYETNAISIDPATIPMDASIDATAQKIVPHFNSGVVVRFKVEAQEAAVALVLYRMDGSFVEPGALVKSQNAEFVVGYDGLTYITGLRGRQTLIVEVPGRAACEMTVELGSTTSTPRKTQDVICGDSP</sequence>